<dbReference type="InterPro" id="IPR013078">
    <property type="entry name" value="His_Pase_superF_clade-1"/>
</dbReference>
<dbReference type="RefSeq" id="WP_263544571.1">
    <property type="nucleotide sequence ID" value="NZ_JAOVZO020000001.1"/>
</dbReference>
<reference evidence="1" key="1">
    <citation type="submission" date="2023-02" db="EMBL/GenBank/DDBJ databases">
        <title>Tahibacter soli sp. nov. isolated from soil.</title>
        <authorList>
            <person name="Baek J.H."/>
            <person name="Lee J.K."/>
            <person name="Choi D.G."/>
            <person name="Jeon C.O."/>
        </authorList>
    </citation>
    <scope>NUCLEOTIDE SEQUENCE</scope>
    <source>
        <strain evidence="1">BL</strain>
    </source>
</reference>
<organism evidence="1 2">
    <name type="scientific">Tahibacter soli</name>
    <dbReference type="NCBI Taxonomy" id="2983605"/>
    <lineage>
        <taxon>Bacteria</taxon>
        <taxon>Pseudomonadati</taxon>
        <taxon>Pseudomonadota</taxon>
        <taxon>Gammaproteobacteria</taxon>
        <taxon>Lysobacterales</taxon>
        <taxon>Rhodanobacteraceae</taxon>
        <taxon>Tahibacter</taxon>
    </lineage>
</organism>
<dbReference type="GO" id="GO:0016791">
    <property type="term" value="F:phosphatase activity"/>
    <property type="evidence" value="ECO:0007669"/>
    <property type="project" value="TreeGrafter"/>
</dbReference>
<gene>
    <name evidence="1" type="ORF">OD750_001205</name>
</gene>
<dbReference type="GO" id="GO:0005737">
    <property type="term" value="C:cytoplasm"/>
    <property type="evidence" value="ECO:0007669"/>
    <property type="project" value="TreeGrafter"/>
</dbReference>
<dbReference type="SUPFAM" id="SSF53254">
    <property type="entry name" value="Phosphoglycerate mutase-like"/>
    <property type="match status" value="1"/>
</dbReference>
<name>A0A9X4BG78_9GAMM</name>
<dbReference type="Gene3D" id="3.40.50.1240">
    <property type="entry name" value="Phosphoglycerate mutase-like"/>
    <property type="match status" value="1"/>
</dbReference>
<dbReference type="Pfam" id="PF00300">
    <property type="entry name" value="His_Phos_1"/>
    <property type="match status" value="1"/>
</dbReference>
<dbReference type="SMART" id="SM00855">
    <property type="entry name" value="PGAM"/>
    <property type="match status" value="1"/>
</dbReference>
<dbReference type="PANTHER" id="PTHR48100:SF1">
    <property type="entry name" value="HISTIDINE PHOSPHATASE FAMILY PROTEIN-RELATED"/>
    <property type="match status" value="1"/>
</dbReference>
<dbReference type="EMBL" id="JAOVZO020000001">
    <property type="protein sequence ID" value="MDC8011156.1"/>
    <property type="molecule type" value="Genomic_DNA"/>
</dbReference>
<dbReference type="AlphaFoldDB" id="A0A9X4BG78"/>
<keyword evidence="2" id="KW-1185">Reference proteome</keyword>
<dbReference type="InterPro" id="IPR050275">
    <property type="entry name" value="PGM_Phosphatase"/>
</dbReference>
<dbReference type="InterPro" id="IPR029033">
    <property type="entry name" value="His_PPase_superfam"/>
</dbReference>
<dbReference type="Proteomes" id="UP001139971">
    <property type="component" value="Unassembled WGS sequence"/>
</dbReference>
<protein>
    <submittedName>
        <fullName evidence="1">Histidine phosphatase family protein</fullName>
    </submittedName>
</protein>
<evidence type="ECO:0000313" key="1">
    <source>
        <dbReference type="EMBL" id="MDC8011156.1"/>
    </source>
</evidence>
<comment type="caution">
    <text evidence="1">The sequence shown here is derived from an EMBL/GenBank/DDBJ whole genome shotgun (WGS) entry which is preliminary data.</text>
</comment>
<sequence length="225" mass="24747">MQLDPSLPLFACRHGESIGNTARAAAEARGLLEVDTPVRDAALRLTDLGHRQAAALGRRIAAMPADERPTRIVASPHRRALETAEGIIREGYPRERVAFGVDKRLEPKAFGALERLTRRGVAVRMPHLAMLRERVGRFHFCPPGGESRCDVVLRVRDFVDELRARNDGHRVLLVTHQIVVNALAYLLGDDPDDALATDADGDVPNAQLYTFSLAQRSRGVEPAVV</sequence>
<evidence type="ECO:0000313" key="2">
    <source>
        <dbReference type="Proteomes" id="UP001139971"/>
    </source>
</evidence>
<proteinExistence type="predicted"/>
<accession>A0A9X4BG78</accession>
<dbReference type="CDD" id="cd07067">
    <property type="entry name" value="HP_PGM_like"/>
    <property type="match status" value="1"/>
</dbReference>
<dbReference type="PANTHER" id="PTHR48100">
    <property type="entry name" value="BROAD-SPECIFICITY PHOSPHATASE YOR283W-RELATED"/>
    <property type="match status" value="1"/>
</dbReference>